<gene>
    <name evidence="1" type="ORF">PsorP6_011798</name>
</gene>
<evidence type="ECO:0000313" key="2">
    <source>
        <dbReference type="Proteomes" id="UP001163321"/>
    </source>
</evidence>
<proteinExistence type="predicted"/>
<comment type="caution">
    <text evidence="1">The sequence shown here is derived from an EMBL/GenBank/DDBJ whole genome shotgun (WGS) entry which is preliminary data.</text>
</comment>
<organism evidence="1 2">
    <name type="scientific">Peronosclerospora sorghi</name>
    <dbReference type="NCBI Taxonomy" id="230839"/>
    <lineage>
        <taxon>Eukaryota</taxon>
        <taxon>Sar</taxon>
        <taxon>Stramenopiles</taxon>
        <taxon>Oomycota</taxon>
        <taxon>Peronosporomycetes</taxon>
        <taxon>Peronosporales</taxon>
        <taxon>Peronosporaceae</taxon>
        <taxon>Peronosclerospora</taxon>
    </lineage>
</organism>
<name>A0ACC0WKS3_9STRA</name>
<accession>A0ACC0WKS3</accession>
<dbReference type="EMBL" id="CM047591">
    <property type="protein sequence ID" value="KAI9918987.1"/>
    <property type="molecule type" value="Genomic_DNA"/>
</dbReference>
<keyword evidence="2" id="KW-1185">Reference proteome</keyword>
<dbReference type="Proteomes" id="UP001163321">
    <property type="component" value="Chromosome 12"/>
</dbReference>
<evidence type="ECO:0000313" key="1">
    <source>
        <dbReference type="EMBL" id="KAI9918987.1"/>
    </source>
</evidence>
<sequence>MRAELMLSFVHKLNKRGNKHKVEFLRQDDSDEVANCYLTLKLPHFEISSQALKFRMRSSLVFAVVATISLLATEAASMTPTSNQATATHSALRGHRVLLKHLQYPTGPCEGCNPHPGHRL</sequence>
<protein>
    <submittedName>
        <fullName evidence="1">Uncharacterized protein</fullName>
    </submittedName>
</protein>
<reference evidence="1 2" key="1">
    <citation type="journal article" date="2022" name="bioRxiv">
        <title>The genome of the oomycete Peronosclerospora sorghi, a cosmopolitan pathogen of maize and sorghum, is inflated with dispersed pseudogenes.</title>
        <authorList>
            <person name="Fletcher K."/>
            <person name="Martin F."/>
            <person name="Isakeit T."/>
            <person name="Cavanaugh K."/>
            <person name="Magill C."/>
            <person name="Michelmore R."/>
        </authorList>
    </citation>
    <scope>NUCLEOTIDE SEQUENCE [LARGE SCALE GENOMIC DNA]</scope>
    <source>
        <strain evidence="1">P6</strain>
    </source>
</reference>